<evidence type="ECO:0000256" key="3">
    <source>
        <dbReference type="ARBA" id="ARBA00023242"/>
    </source>
</evidence>
<accession>A0A642VE69</accession>
<evidence type="ECO:0000313" key="6">
    <source>
        <dbReference type="EMBL" id="KAA8917685.1"/>
    </source>
</evidence>
<dbReference type="PANTHER" id="PTHR47424:SF2">
    <property type="entry name" value="TRANSCRIPTION FACTOR DOMAIN-CONTAINING PROTEIN-RELATED"/>
    <property type="match status" value="1"/>
</dbReference>
<dbReference type="OrthoDB" id="3364175at2759"/>
<dbReference type="InterPro" id="IPR051127">
    <property type="entry name" value="Fungal_SecMet_Regulators"/>
</dbReference>
<dbReference type="GO" id="GO:0008270">
    <property type="term" value="F:zinc ion binding"/>
    <property type="evidence" value="ECO:0007669"/>
    <property type="project" value="InterPro"/>
</dbReference>
<dbReference type="Pfam" id="PF04082">
    <property type="entry name" value="Fungal_trans"/>
    <property type="match status" value="1"/>
</dbReference>
<dbReference type="Proteomes" id="UP000761534">
    <property type="component" value="Unassembled WGS sequence"/>
</dbReference>
<dbReference type="GO" id="GO:0000978">
    <property type="term" value="F:RNA polymerase II cis-regulatory region sequence-specific DNA binding"/>
    <property type="evidence" value="ECO:0007669"/>
    <property type="project" value="TreeGrafter"/>
</dbReference>
<reference evidence="6" key="1">
    <citation type="journal article" date="2019" name="G3 (Bethesda)">
        <title>Genome Assemblies of Two Rare Opportunistic Yeast Pathogens: Diutina rugosa (syn. Candida rugosa) and Trichomonascus ciferrii (syn. Candida ciferrii).</title>
        <authorList>
            <person name="Mixao V."/>
            <person name="Saus E."/>
            <person name="Hansen A.P."/>
            <person name="Lass-Florl C."/>
            <person name="Gabaldon T."/>
        </authorList>
    </citation>
    <scope>NUCLEOTIDE SEQUENCE</scope>
    <source>
        <strain evidence="6">CBS 4856</strain>
    </source>
</reference>
<keyword evidence="3" id="KW-0539">Nucleus</keyword>
<keyword evidence="1" id="KW-0805">Transcription regulation</keyword>
<dbReference type="InterPro" id="IPR007219">
    <property type="entry name" value="XnlR_reg_dom"/>
</dbReference>
<evidence type="ECO:0000256" key="1">
    <source>
        <dbReference type="ARBA" id="ARBA00023015"/>
    </source>
</evidence>
<keyword evidence="7" id="KW-1185">Reference proteome</keyword>
<dbReference type="GO" id="GO:0005634">
    <property type="term" value="C:nucleus"/>
    <property type="evidence" value="ECO:0007669"/>
    <property type="project" value="TreeGrafter"/>
</dbReference>
<dbReference type="VEuPathDB" id="FungiDB:TRICI_000124"/>
<evidence type="ECO:0000256" key="2">
    <source>
        <dbReference type="ARBA" id="ARBA00023163"/>
    </source>
</evidence>
<sequence length="600" mass="67178">MASSPENIEQAVEDRVRRLETVIHDLLPNVDIETLLSKSGSRSSAIRAVTQRPPAPPEGGGHRPQVPNEEVPDEADGFDWGEEDLVGNELSDGMAALSLNPKGTGYFGVASSSVLLRALRVNESDLIPSTRNSDLLGSPFDSQPVPVHITDTLIEAYFTYYHSCYPFIHEATFRAQYLGLSPRPREDVWDILLNAVLALGAWCINTETGSADLTFYQNARMRLTGSVLETGSLPLVQALTLWSNYVQKRNKPNTAWNYLGLAVRMATGLGLHRDFPGWKSSPLKQEMRRRAWWGLFIFDSGSAITFGRPIMLPEQGVVDTKMVLNIEDDDLTAESVEMPQERATPTLYSGLIAQARLNIKVNKAYNRIIGKPSPTAEEVLELNKRINEFTTELPNYFKESGNLGPAGTGIIFAKYRLAWRYKNLRIIMFRPFVLQRIISGDNPNRTMNSPAEKECRRICLQNAHETIQSVNAFVTTTARSTISVWYAVYFLFQACLIPLICVFSEPNSDHAGDWMSDVETTKAILRGLSAENVLAVRFLDVIQRLCEQYLNHPGPENMSHEPTIPKSEFMTDIYSLFFDGMPSTAPEQAEFTIPQDHIVL</sequence>
<dbReference type="SMART" id="SM00906">
    <property type="entry name" value="Fungal_trans"/>
    <property type="match status" value="1"/>
</dbReference>
<gene>
    <name evidence="6" type="ORF">TRICI_000124</name>
</gene>
<dbReference type="GO" id="GO:0000435">
    <property type="term" value="P:positive regulation of transcription from RNA polymerase II promoter by galactose"/>
    <property type="evidence" value="ECO:0007669"/>
    <property type="project" value="TreeGrafter"/>
</dbReference>
<organism evidence="6 7">
    <name type="scientific">Trichomonascus ciferrii</name>
    <dbReference type="NCBI Taxonomy" id="44093"/>
    <lineage>
        <taxon>Eukaryota</taxon>
        <taxon>Fungi</taxon>
        <taxon>Dikarya</taxon>
        <taxon>Ascomycota</taxon>
        <taxon>Saccharomycotina</taxon>
        <taxon>Dipodascomycetes</taxon>
        <taxon>Dipodascales</taxon>
        <taxon>Trichomonascaceae</taxon>
        <taxon>Trichomonascus</taxon>
        <taxon>Trichomonascus ciferrii complex</taxon>
    </lineage>
</organism>
<dbReference type="PANTHER" id="PTHR47424">
    <property type="entry name" value="REGULATORY PROTEIN GAL4"/>
    <property type="match status" value="1"/>
</dbReference>
<dbReference type="AlphaFoldDB" id="A0A642VE69"/>
<keyword evidence="2" id="KW-0804">Transcription</keyword>
<feature type="domain" description="Xylanolytic transcriptional activator regulatory" evidence="5">
    <location>
        <begin position="255"/>
        <end position="329"/>
    </location>
</feature>
<dbReference type="EMBL" id="SWFS01000014">
    <property type="protein sequence ID" value="KAA8917685.1"/>
    <property type="molecule type" value="Genomic_DNA"/>
</dbReference>
<comment type="caution">
    <text evidence="6">The sequence shown here is derived from an EMBL/GenBank/DDBJ whole genome shotgun (WGS) entry which is preliminary data.</text>
</comment>
<dbReference type="GO" id="GO:0006351">
    <property type="term" value="P:DNA-templated transcription"/>
    <property type="evidence" value="ECO:0007669"/>
    <property type="project" value="InterPro"/>
</dbReference>
<evidence type="ECO:0000259" key="5">
    <source>
        <dbReference type="SMART" id="SM00906"/>
    </source>
</evidence>
<protein>
    <recommendedName>
        <fullName evidence="5">Xylanolytic transcriptional activator regulatory domain-containing protein</fullName>
    </recommendedName>
</protein>
<evidence type="ECO:0000256" key="4">
    <source>
        <dbReference type="SAM" id="MobiDB-lite"/>
    </source>
</evidence>
<feature type="region of interest" description="Disordered" evidence="4">
    <location>
        <begin position="39"/>
        <end position="73"/>
    </location>
</feature>
<evidence type="ECO:0000313" key="7">
    <source>
        <dbReference type="Proteomes" id="UP000761534"/>
    </source>
</evidence>
<dbReference type="GO" id="GO:0000981">
    <property type="term" value="F:DNA-binding transcription factor activity, RNA polymerase II-specific"/>
    <property type="evidence" value="ECO:0007669"/>
    <property type="project" value="TreeGrafter"/>
</dbReference>
<proteinExistence type="predicted"/>
<dbReference type="CDD" id="cd12148">
    <property type="entry name" value="fungal_TF_MHR"/>
    <property type="match status" value="1"/>
</dbReference>
<name>A0A642VE69_9ASCO</name>